<reference evidence="1 2" key="1">
    <citation type="submission" date="2021-06" db="EMBL/GenBank/DDBJ databases">
        <title>Caerostris extrusa draft genome.</title>
        <authorList>
            <person name="Kono N."/>
            <person name="Arakawa K."/>
        </authorList>
    </citation>
    <scope>NUCLEOTIDE SEQUENCE [LARGE SCALE GENOMIC DNA]</scope>
</reference>
<evidence type="ECO:0000313" key="1">
    <source>
        <dbReference type="EMBL" id="GIY65369.1"/>
    </source>
</evidence>
<name>A0AAV4V603_CAEEX</name>
<organism evidence="1 2">
    <name type="scientific">Caerostris extrusa</name>
    <name type="common">Bark spider</name>
    <name type="synonym">Caerostris bankana</name>
    <dbReference type="NCBI Taxonomy" id="172846"/>
    <lineage>
        <taxon>Eukaryota</taxon>
        <taxon>Metazoa</taxon>
        <taxon>Ecdysozoa</taxon>
        <taxon>Arthropoda</taxon>
        <taxon>Chelicerata</taxon>
        <taxon>Arachnida</taxon>
        <taxon>Araneae</taxon>
        <taxon>Araneomorphae</taxon>
        <taxon>Entelegynae</taxon>
        <taxon>Araneoidea</taxon>
        <taxon>Araneidae</taxon>
        <taxon>Caerostris</taxon>
    </lineage>
</organism>
<sequence>MVFRAQDAQFPLLHLSLATFNEVHQGSVAATPVTIRFEWMTRVIQLLQKMEVSLYGRHPCPEGGRKIDLRHCCIFYIYKRVGFHCP</sequence>
<protein>
    <submittedName>
        <fullName evidence="1">Uncharacterized protein</fullName>
    </submittedName>
</protein>
<gene>
    <name evidence="1" type="ORF">CEXT_777061</name>
</gene>
<keyword evidence="2" id="KW-1185">Reference proteome</keyword>
<accession>A0AAV4V603</accession>
<comment type="caution">
    <text evidence="1">The sequence shown here is derived from an EMBL/GenBank/DDBJ whole genome shotgun (WGS) entry which is preliminary data.</text>
</comment>
<dbReference type="Proteomes" id="UP001054945">
    <property type="component" value="Unassembled WGS sequence"/>
</dbReference>
<proteinExistence type="predicted"/>
<dbReference type="EMBL" id="BPLR01013984">
    <property type="protein sequence ID" value="GIY65369.1"/>
    <property type="molecule type" value="Genomic_DNA"/>
</dbReference>
<evidence type="ECO:0000313" key="2">
    <source>
        <dbReference type="Proteomes" id="UP001054945"/>
    </source>
</evidence>
<dbReference type="AlphaFoldDB" id="A0AAV4V603"/>